<proteinExistence type="predicted"/>
<dbReference type="AlphaFoldDB" id="A0A164TBT6"/>
<protein>
    <submittedName>
        <fullName evidence="2">Uncharacterized protein</fullName>
    </submittedName>
</protein>
<keyword evidence="1" id="KW-1133">Transmembrane helix</keyword>
<evidence type="ECO:0000313" key="3">
    <source>
        <dbReference type="Proteomes" id="UP000076722"/>
    </source>
</evidence>
<keyword evidence="1" id="KW-0812">Transmembrane</keyword>
<name>A0A164TBT6_9AGAM</name>
<dbReference type="Proteomes" id="UP000076722">
    <property type="component" value="Unassembled WGS sequence"/>
</dbReference>
<feature type="transmembrane region" description="Helical" evidence="1">
    <location>
        <begin position="268"/>
        <end position="289"/>
    </location>
</feature>
<gene>
    <name evidence="2" type="ORF">SISNIDRAFT_486774</name>
</gene>
<keyword evidence="1" id="KW-0472">Membrane</keyword>
<evidence type="ECO:0000313" key="2">
    <source>
        <dbReference type="EMBL" id="KZS92241.1"/>
    </source>
</evidence>
<accession>A0A164TBT6</accession>
<sequence length="447" mass="47005">MTTHIHNVTALVALLQSSNITFSPPSQWVQNGGLICSSSQGSAASANFTGLVPNDGFMFSNVDLTYGQAPGMAGFNATVSVIGSVQLPPSDDFTLASAITLDNTTFCTISSPMSNSSLNTTKPPLCAVTLPQDGEQHTISLSNTFSGASVCLDHFAIEIFGISNSVSPADPPTNFTANTTIGVEPNTSLSSTSVVQTSSSPASLVTTSFLSPPLSTVTSVTSSTIYPPSLSTSSVSNSLEASAGPTTIVMAGNGNTPEGSTLTTNMKVALAASIVGPLCLLIVISALLLKCRKSRSRSLSLRSENSFQKIDPYRTHFSLILPSIQAIRVTQHRTKSRVRLASKPSVMARHMSFSPRSKCSSLATHCTTAAATIASRSTNDSSTSSSATLVETQRHLRRAIYEYLHPKWQLTSPGTRAVGDNERTSTVGAVENMVSSETYLLPRAKPE</sequence>
<organism evidence="2 3">
    <name type="scientific">Sistotremastrum niveocremeum HHB9708</name>
    <dbReference type="NCBI Taxonomy" id="1314777"/>
    <lineage>
        <taxon>Eukaryota</taxon>
        <taxon>Fungi</taxon>
        <taxon>Dikarya</taxon>
        <taxon>Basidiomycota</taxon>
        <taxon>Agaricomycotina</taxon>
        <taxon>Agaricomycetes</taxon>
        <taxon>Sistotremastrales</taxon>
        <taxon>Sistotremastraceae</taxon>
        <taxon>Sertulicium</taxon>
        <taxon>Sertulicium niveocremeum</taxon>
    </lineage>
</organism>
<reference evidence="2 3" key="1">
    <citation type="journal article" date="2016" name="Mol. Biol. Evol.">
        <title>Comparative Genomics of Early-Diverging Mushroom-Forming Fungi Provides Insights into the Origins of Lignocellulose Decay Capabilities.</title>
        <authorList>
            <person name="Nagy L.G."/>
            <person name="Riley R."/>
            <person name="Tritt A."/>
            <person name="Adam C."/>
            <person name="Daum C."/>
            <person name="Floudas D."/>
            <person name="Sun H."/>
            <person name="Yadav J.S."/>
            <person name="Pangilinan J."/>
            <person name="Larsson K.H."/>
            <person name="Matsuura K."/>
            <person name="Barry K."/>
            <person name="Labutti K."/>
            <person name="Kuo R."/>
            <person name="Ohm R.A."/>
            <person name="Bhattacharya S.S."/>
            <person name="Shirouzu T."/>
            <person name="Yoshinaga Y."/>
            <person name="Martin F.M."/>
            <person name="Grigoriev I.V."/>
            <person name="Hibbett D.S."/>
        </authorList>
    </citation>
    <scope>NUCLEOTIDE SEQUENCE [LARGE SCALE GENOMIC DNA]</scope>
    <source>
        <strain evidence="2 3">HHB9708</strain>
    </source>
</reference>
<keyword evidence="3" id="KW-1185">Reference proteome</keyword>
<dbReference type="EMBL" id="KV419411">
    <property type="protein sequence ID" value="KZS92241.1"/>
    <property type="molecule type" value="Genomic_DNA"/>
</dbReference>
<evidence type="ECO:0000256" key="1">
    <source>
        <dbReference type="SAM" id="Phobius"/>
    </source>
</evidence>